<keyword evidence="3" id="KW-1185">Reference proteome</keyword>
<dbReference type="Gene3D" id="1.20.120.450">
    <property type="entry name" value="dinb family like domain"/>
    <property type="match status" value="1"/>
</dbReference>
<gene>
    <name evidence="2" type="ORF">GO988_04640</name>
</gene>
<evidence type="ECO:0000259" key="1">
    <source>
        <dbReference type="Pfam" id="PF12867"/>
    </source>
</evidence>
<dbReference type="EMBL" id="WQKZ01000001">
    <property type="protein sequence ID" value="MVN75607.1"/>
    <property type="molecule type" value="Genomic_DNA"/>
</dbReference>
<proteinExistence type="predicted"/>
<evidence type="ECO:0000313" key="2">
    <source>
        <dbReference type="EMBL" id="MVN75607.1"/>
    </source>
</evidence>
<dbReference type="InterPro" id="IPR024775">
    <property type="entry name" value="DinB-like"/>
</dbReference>
<sequence length="192" mass="21501">MEIRSLIAEVNSFLISTFAQVDAWFDQPAALRSYRPADQGWTIEEILLHIGLTNHFLLILIEKGTAKALLNTRGLNLATELAHYQFPREKLAAIGVLHAFSWVRPEHMEPRTAAQSLPATRQQLHEQLAQALSCLAQLPAGEGILHQTTMTVNSLGKINVYEYIYFLAQHAHRHLAQMQENAIEFAGAPTPN</sequence>
<accession>A0A7K1TB29</accession>
<dbReference type="Proteomes" id="UP000441336">
    <property type="component" value="Unassembled WGS sequence"/>
</dbReference>
<dbReference type="SUPFAM" id="SSF109854">
    <property type="entry name" value="DinB/YfiT-like putative metalloenzymes"/>
    <property type="match status" value="1"/>
</dbReference>
<feature type="domain" description="DinB-like" evidence="1">
    <location>
        <begin position="29"/>
        <end position="178"/>
    </location>
</feature>
<comment type="caution">
    <text evidence="2">The sequence shown here is derived from an EMBL/GenBank/DDBJ whole genome shotgun (WGS) entry which is preliminary data.</text>
</comment>
<reference evidence="2 3" key="1">
    <citation type="submission" date="2019-12" db="EMBL/GenBank/DDBJ databases">
        <title>Hymenobacter sp. HMF4947 Genome sequencing and assembly.</title>
        <authorList>
            <person name="Kang H."/>
            <person name="Cha I."/>
            <person name="Kim H."/>
            <person name="Joh K."/>
        </authorList>
    </citation>
    <scope>NUCLEOTIDE SEQUENCE [LARGE SCALE GENOMIC DNA]</scope>
    <source>
        <strain evidence="2 3">HMF4947</strain>
    </source>
</reference>
<evidence type="ECO:0000313" key="3">
    <source>
        <dbReference type="Proteomes" id="UP000441336"/>
    </source>
</evidence>
<name>A0A7K1TB29_9BACT</name>
<dbReference type="AlphaFoldDB" id="A0A7K1TB29"/>
<organism evidence="2 3">
    <name type="scientific">Hymenobacter ginkgonis</name>
    <dbReference type="NCBI Taxonomy" id="2682976"/>
    <lineage>
        <taxon>Bacteria</taxon>
        <taxon>Pseudomonadati</taxon>
        <taxon>Bacteroidota</taxon>
        <taxon>Cytophagia</taxon>
        <taxon>Cytophagales</taxon>
        <taxon>Hymenobacteraceae</taxon>
        <taxon>Hymenobacter</taxon>
    </lineage>
</organism>
<protein>
    <submittedName>
        <fullName evidence="2">DinB family protein</fullName>
    </submittedName>
</protein>
<dbReference type="InterPro" id="IPR034660">
    <property type="entry name" value="DinB/YfiT-like"/>
</dbReference>
<dbReference type="Pfam" id="PF12867">
    <property type="entry name" value="DinB_2"/>
    <property type="match status" value="1"/>
</dbReference>
<dbReference type="RefSeq" id="WP_157562332.1">
    <property type="nucleotide sequence ID" value="NZ_WQKZ01000001.1"/>
</dbReference>